<evidence type="ECO:0000313" key="16">
    <source>
        <dbReference type="Proteomes" id="UP000009328"/>
    </source>
</evidence>
<keyword evidence="10" id="KW-0961">Cell wall biogenesis/degradation</keyword>
<evidence type="ECO:0000256" key="7">
    <source>
        <dbReference type="ARBA" id="ARBA00023136"/>
    </source>
</evidence>
<dbReference type="eggNOG" id="ENOG502QSWP">
    <property type="taxonomic scope" value="Eukaryota"/>
</dbReference>
<organism evidence="15 16">
    <name type="scientific">Wickerhamomyces ciferrii (strain ATCC 14091 / BCRC 22168 / CBS 111 / JCM 3599 / NBRC 0793 / NRRL Y-1031 F-60-10)</name>
    <name type="common">Yeast</name>
    <name type="synonym">Pichia ciferrii</name>
    <dbReference type="NCBI Taxonomy" id="1206466"/>
    <lineage>
        <taxon>Eukaryota</taxon>
        <taxon>Fungi</taxon>
        <taxon>Dikarya</taxon>
        <taxon>Ascomycota</taxon>
        <taxon>Saccharomycotina</taxon>
        <taxon>Saccharomycetes</taxon>
        <taxon>Phaffomycetales</taxon>
        <taxon>Wickerhamomycetaceae</taxon>
        <taxon>Wickerhamomyces</taxon>
    </lineage>
</organism>
<keyword evidence="16" id="KW-1185">Reference proteome</keyword>
<dbReference type="Pfam" id="PF03663">
    <property type="entry name" value="Glyco_hydro_76"/>
    <property type="match status" value="1"/>
</dbReference>
<evidence type="ECO:0000256" key="3">
    <source>
        <dbReference type="ARBA" id="ARBA00009699"/>
    </source>
</evidence>
<comment type="catalytic activity">
    <reaction evidence="1 12">
        <text>Random hydrolysis of (1-&gt;6)-alpha-D-mannosidic linkages in unbranched (1-&gt;6)-mannans.</text>
        <dbReference type="EC" id="3.2.1.101"/>
    </reaction>
</comment>
<feature type="chain" id="PRO_5003834510" description="Mannan endo-1,6-alpha-mannosidase" evidence="14">
    <location>
        <begin position="22"/>
        <end position="448"/>
    </location>
</feature>
<evidence type="ECO:0000256" key="12">
    <source>
        <dbReference type="PIRNR" id="PIRNR016302"/>
    </source>
</evidence>
<evidence type="ECO:0000256" key="6">
    <source>
        <dbReference type="ARBA" id="ARBA00022801"/>
    </source>
</evidence>
<evidence type="ECO:0000256" key="13">
    <source>
        <dbReference type="SAM" id="Phobius"/>
    </source>
</evidence>
<dbReference type="PANTHER" id="PTHR12145:SF36">
    <property type="entry name" value="MANNAN ENDO-1,6-ALPHA-MANNOSIDASE DCW1"/>
    <property type="match status" value="1"/>
</dbReference>
<comment type="function">
    <text evidence="11">Required for normal synthesis of the cell wall.</text>
</comment>
<dbReference type="Proteomes" id="UP000009328">
    <property type="component" value="Unassembled WGS sequence"/>
</dbReference>
<keyword evidence="8" id="KW-0325">Glycoprotein</keyword>
<dbReference type="InterPro" id="IPR005198">
    <property type="entry name" value="Glyco_hydro_76"/>
</dbReference>
<dbReference type="EMBL" id="CAIF01000097">
    <property type="protein sequence ID" value="CCH43944.1"/>
    <property type="molecule type" value="Genomic_DNA"/>
</dbReference>
<dbReference type="InParanoid" id="K0KRL2"/>
<feature type="signal peptide" evidence="14">
    <location>
        <begin position="1"/>
        <end position="21"/>
    </location>
</feature>
<dbReference type="FunFam" id="1.50.10.20:FF:000006">
    <property type="entry name" value="Mannan endo-1,6-alpha-mannosidase"/>
    <property type="match status" value="1"/>
</dbReference>
<dbReference type="PIRSF" id="PIRSF016302">
    <property type="entry name" value="Man_a_manosd"/>
    <property type="match status" value="1"/>
</dbReference>
<evidence type="ECO:0000313" key="15">
    <source>
        <dbReference type="EMBL" id="CCH43944.1"/>
    </source>
</evidence>
<evidence type="ECO:0000256" key="4">
    <source>
        <dbReference type="ARBA" id="ARBA00012350"/>
    </source>
</evidence>
<dbReference type="InterPro" id="IPR014480">
    <property type="entry name" value="Mannan-1_6-alpha_mannosidase"/>
</dbReference>
<feature type="transmembrane region" description="Helical" evidence="13">
    <location>
        <begin position="426"/>
        <end position="447"/>
    </location>
</feature>
<dbReference type="GO" id="GO:0008496">
    <property type="term" value="F:mannan endo-1,6-alpha-mannosidase activity"/>
    <property type="evidence" value="ECO:0007669"/>
    <property type="project" value="UniProtKB-UniRule"/>
</dbReference>
<keyword evidence="7 13" id="KW-0472">Membrane</keyword>
<evidence type="ECO:0000256" key="9">
    <source>
        <dbReference type="ARBA" id="ARBA00023295"/>
    </source>
</evidence>
<keyword evidence="5 14" id="KW-0732">Signal</keyword>
<dbReference type="GO" id="GO:0009272">
    <property type="term" value="P:fungal-type cell wall biogenesis"/>
    <property type="evidence" value="ECO:0007669"/>
    <property type="project" value="TreeGrafter"/>
</dbReference>
<keyword evidence="6 12" id="KW-0378">Hydrolase</keyword>
<dbReference type="GO" id="GO:0016052">
    <property type="term" value="P:carbohydrate catabolic process"/>
    <property type="evidence" value="ECO:0007669"/>
    <property type="project" value="InterPro"/>
</dbReference>
<dbReference type="InterPro" id="IPR008928">
    <property type="entry name" value="6-hairpin_glycosidase_sf"/>
</dbReference>
<evidence type="ECO:0000256" key="2">
    <source>
        <dbReference type="ARBA" id="ARBA00004308"/>
    </source>
</evidence>
<dbReference type="SUPFAM" id="SSF48208">
    <property type="entry name" value="Six-hairpin glycosidases"/>
    <property type="match status" value="1"/>
</dbReference>
<name>K0KRL2_WICCF</name>
<dbReference type="GO" id="GO:0012505">
    <property type="term" value="C:endomembrane system"/>
    <property type="evidence" value="ECO:0007669"/>
    <property type="project" value="UniProtKB-SubCell"/>
</dbReference>
<dbReference type="GO" id="GO:0007117">
    <property type="term" value="P:budding cell bud growth"/>
    <property type="evidence" value="ECO:0007669"/>
    <property type="project" value="TreeGrafter"/>
</dbReference>
<keyword evidence="13" id="KW-1133">Transmembrane helix</keyword>
<sequence>MIVGIVLYSIFLNLLCISCLELDPYDFESIKSATGSIAKGVLDYYDGYNYGKPIGLFQPPYYWWESGGVWGSMLDYSFYTEDKQYDDLIKQSLLAQVGEKWDYVPLNQSTTEGNDDQAFWGLAVMSAAERNFTNPEKHEPQWLYLAQSVFNTMSYRWDEQECGGGLRWQIFQWNSGYDYKNSVSNGCFFQLAARLARYTGNSTYVEWAERVWDWMNVTNLIDGNSNYLVVFDGTSTNDDCSKVIAVQWTYNAGLMLSGAAFLYNVTGNPHWEERLFLLLQGISVYFRDGIMYEAACQSSMNCNNDQRSFKAFFSRFLGLTAQLVPGTRDIIDWYLLESAKAAAQSCSGGTDGVTCGLNWQQGGWDGMYGLGEQITALEVIQNLRYKDKPPPFTAQDGGSSEGSDMAGYHFEEEEQSHLNITPGSKAGASFITIVIGGSIISALIWLIL</sequence>
<proteinExistence type="inferred from homology"/>
<dbReference type="Gene3D" id="1.50.10.20">
    <property type="match status" value="1"/>
</dbReference>
<keyword evidence="9 12" id="KW-0326">Glycosidase</keyword>
<dbReference type="AlphaFoldDB" id="K0KRL2"/>
<dbReference type="HOGENOM" id="CLU_025694_1_1_1"/>
<dbReference type="PANTHER" id="PTHR12145">
    <property type="entry name" value="MANNAN ENDO-1,6-ALPHA-MANNOSIDASE DCW1"/>
    <property type="match status" value="1"/>
</dbReference>
<evidence type="ECO:0000256" key="14">
    <source>
        <dbReference type="SAM" id="SignalP"/>
    </source>
</evidence>
<comment type="caution">
    <text evidence="15">The sequence shown here is derived from an EMBL/GenBank/DDBJ whole genome shotgun (WGS) entry which is preliminary data.</text>
</comment>
<evidence type="ECO:0000256" key="8">
    <source>
        <dbReference type="ARBA" id="ARBA00023180"/>
    </source>
</evidence>
<comment type="subcellular location">
    <subcellularLocation>
        <location evidence="2">Endomembrane system</location>
    </subcellularLocation>
</comment>
<gene>
    <name evidence="15" type="ORF">BN7_3499</name>
</gene>
<evidence type="ECO:0000256" key="11">
    <source>
        <dbReference type="ARBA" id="ARBA00054068"/>
    </source>
</evidence>
<comment type="similarity">
    <text evidence="3 12">Belongs to the glycosyl hydrolase 76 family.</text>
</comment>
<evidence type="ECO:0000256" key="1">
    <source>
        <dbReference type="ARBA" id="ARBA00001452"/>
    </source>
</evidence>
<evidence type="ECO:0000256" key="10">
    <source>
        <dbReference type="ARBA" id="ARBA00023316"/>
    </source>
</evidence>
<dbReference type="STRING" id="1206466.K0KRL2"/>
<protein>
    <recommendedName>
        <fullName evidence="4 12">Mannan endo-1,6-alpha-mannosidase</fullName>
        <ecNumber evidence="4 12">3.2.1.101</ecNumber>
    </recommendedName>
</protein>
<evidence type="ECO:0000256" key="5">
    <source>
        <dbReference type="ARBA" id="ARBA00022729"/>
    </source>
</evidence>
<dbReference type="EC" id="3.2.1.101" evidence="4 12"/>
<accession>K0KRL2</accession>
<reference evidence="15 16" key="1">
    <citation type="journal article" date="2012" name="Eukaryot. Cell">
        <title>Draft genome sequence of Wickerhamomyces ciferrii NRRL Y-1031 F-60-10.</title>
        <authorList>
            <person name="Schneider J."/>
            <person name="Andrea H."/>
            <person name="Blom J."/>
            <person name="Jaenicke S."/>
            <person name="Ruckert C."/>
            <person name="Schorsch C."/>
            <person name="Szczepanowski R."/>
            <person name="Farwick M."/>
            <person name="Goesmann A."/>
            <person name="Puhler A."/>
            <person name="Schaffer S."/>
            <person name="Tauch A."/>
            <person name="Kohler T."/>
            <person name="Brinkrolf K."/>
        </authorList>
    </citation>
    <scope>NUCLEOTIDE SEQUENCE [LARGE SCALE GENOMIC DNA]</scope>
    <source>
        <strain evidence="16">ATCC 14091 / BCRC 22168 / CBS 111 / JCM 3599 / NBRC 0793 / NRRL Y-1031 F-60-10</strain>
    </source>
</reference>
<dbReference type="GO" id="GO:0071555">
    <property type="term" value="P:cell wall organization"/>
    <property type="evidence" value="ECO:0007669"/>
    <property type="project" value="UniProtKB-KW"/>
</dbReference>
<keyword evidence="13" id="KW-0812">Transmembrane</keyword>